<feature type="domain" description="Thioredoxin" evidence="17">
    <location>
        <begin position="151"/>
        <end position="316"/>
    </location>
</feature>
<evidence type="ECO:0000256" key="3">
    <source>
        <dbReference type="ARBA" id="ARBA00004496"/>
    </source>
</evidence>
<evidence type="ECO:0000256" key="4">
    <source>
        <dbReference type="ARBA" id="ARBA00006577"/>
    </source>
</evidence>
<dbReference type="InterPro" id="IPR046357">
    <property type="entry name" value="PPIase_dom_sf"/>
</dbReference>
<feature type="active site" description="Cysteine sulfenic acid (-SOH) intermediate" evidence="14">
    <location>
        <position position="198"/>
    </location>
</feature>
<dbReference type="InterPro" id="IPR013766">
    <property type="entry name" value="Thioredoxin_domain"/>
</dbReference>
<dbReference type="InterPro" id="IPR036249">
    <property type="entry name" value="Thioredoxin-like_sf"/>
</dbReference>
<evidence type="ECO:0000259" key="17">
    <source>
        <dbReference type="PROSITE" id="PS51352"/>
    </source>
</evidence>
<dbReference type="InterPro" id="IPR001179">
    <property type="entry name" value="PPIase_FKBP_dom"/>
</dbReference>
<dbReference type="GO" id="GO:0034599">
    <property type="term" value="P:cellular response to oxidative stress"/>
    <property type="evidence" value="ECO:0007669"/>
    <property type="project" value="InterPro"/>
</dbReference>
<evidence type="ECO:0000313" key="21">
    <source>
        <dbReference type="Proteomes" id="UP001162541"/>
    </source>
</evidence>
<evidence type="ECO:0000256" key="8">
    <source>
        <dbReference type="ARBA" id="ARBA00022862"/>
    </source>
</evidence>
<dbReference type="GO" id="GO:0003755">
    <property type="term" value="F:peptidyl-prolyl cis-trans isomerase activity"/>
    <property type="evidence" value="ECO:0007669"/>
    <property type="project" value="UniProtKB-KW"/>
</dbReference>
<evidence type="ECO:0000256" key="12">
    <source>
        <dbReference type="ARBA" id="ARBA00023235"/>
    </source>
</evidence>
<evidence type="ECO:0000256" key="14">
    <source>
        <dbReference type="PIRSR" id="PIRSR637944-1"/>
    </source>
</evidence>
<dbReference type="GO" id="GO:0005737">
    <property type="term" value="C:cytoplasm"/>
    <property type="evidence" value="ECO:0007669"/>
    <property type="project" value="UniProtKB-SubCell"/>
</dbReference>
<dbReference type="SUPFAM" id="SSF52833">
    <property type="entry name" value="Thioredoxin-like"/>
    <property type="match status" value="1"/>
</dbReference>
<reference evidence="19 20" key="1">
    <citation type="submission" date="2016-03" db="EMBL/GenBank/DDBJ databases">
        <title>Mechanisms controlling the formation of the plant cell surface in tip-growing cells are functionally conserved among land plants.</title>
        <authorList>
            <person name="Honkanen S."/>
            <person name="Jones V.A."/>
            <person name="Morieri G."/>
            <person name="Champion C."/>
            <person name="Hetherington A.J."/>
            <person name="Kelly S."/>
            <person name="Saint-Marcoux D."/>
            <person name="Proust H."/>
            <person name="Prescott H."/>
            <person name="Dolan L."/>
        </authorList>
    </citation>
    <scope>NUCLEOTIDE SEQUENCE [LARGE SCALE GENOMIC DNA]</scope>
    <source>
        <strain evidence="20">cv. Tak-1 and cv. Tak-2</strain>
        <tissue evidence="19">Whole gametophyte</tissue>
    </source>
</reference>
<dbReference type="Gene3D" id="3.40.30.10">
    <property type="entry name" value="Glutaredoxin"/>
    <property type="match status" value="1"/>
</dbReference>
<name>A0A176W0D8_MARPO</name>
<organism evidence="19 20">
    <name type="scientific">Marchantia polymorpha subsp. ruderalis</name>
    <dbReference type="NCBI Taxonomy" id="1480154"/>
    <lineage>
        <taxon>Eukaryota</taxon>
        <taxon>Viridiplantae</taxon>
        <taxon>Streptophyta</taxon>
        <taxon>Embryophyta</taxon>
        <taxon>Marchantiophyta</taxon>
        <taxon>Marchantiopsida</taxon>
        <taxon>Marchantiidae</taxon>
        <taxon>Marchantiales</taxon>
        <taxon>Marchantiaceae</taxon>
        <taxon>Marchantia</taxon>
    </lineage>
</organism>
<keyword evidence="20" id="KW-1185">Reference proteome</keyword>
<dbReference type="Gene3D" id="3.10.50.40">
    <property type="match status" value="1"/>
</dbReference>
<reference evidence="18" key="2">
    <citation type="journal article" date="2019" name="Curr. Biol.">
        <title>Chromatin organization in early land plants reveals an ancestral association between H3K27me3, transposons, and constitutive heterochromatin.</title>
        <authorList>
            <person name="Montgomery S.A."/>
            <person name="Tanizawa Y."/>
            <person name="Galik B."/>
            <person name="Wang N."/>
            <person name="Ito T."/>
            <person name="Mochizuki T."/>
            <person name="Akimcheva S."/>
            <person name="Bowman J."/>
            <person name="Cognat V."/>
            <person name="Drouard L."/>
            <person name="Ekker H."/>
            <person name="Houng S."/>
            <person name="Kohchi T."/>
            <person name="Lin S."/>
            <person name="Liu L.D."/>
            <person name="Nakamura Y."/>
            <person name="Valeeva L.R."/>
            <person name="Shakirov E.V."/>
            <person name="Shippen D.E."/>
            <person name="Wei W."/>
            <person name="Yagura M."/>
            <person name="Yamaoka S."/>
            <person name="Yamato K.T."/>
            <person name="Liu C."/>
            <person name="Berger F."/>
        </authorList>
    </citation>
    <scope>NUCLEOTIDE SEQUENCE [LARGE SCALE GENOMIC DNA]</scope>
    <source>
        <strain evidence="18">Tak-1</strain>
    </source>
</reference>
<gene>
    <name evidence="19" type="ORF">AXG93_1406s1220</name>
    <name evidence="18" type="ORF">Mp_5g02300</name>
</gene>
<dbReference type="PROSITE" id="PS50059">
    <property type="entry name" value="FKBP_PPIASE"/>
    <property type="match status" value="1"/>
</dbReference>
<dbReference type="Pfam" id="PF00254">
    <property type="entry name" value="FKBP_C"/>
    <property type="match status" value="1"/>
</dbReference>
<evidence type="ECO:0000259" key="16">
    <source>
        <dbReference type="PROSITE" id="PS50059"/>
    </source>
</evidence>
<dbReference type="EMBL" id="AP019870">
    <property type="protein sequence ID" value="BBN10283.1"/>
    <property type="molecule type" value="Genomic_DNA"/>
</dbReference>
<dbReference type="Proteomes" id="UP000077202">
    <property type="component" value="Unassembled WGS sequence"/>
</dbReference>
<evidence type="ECO:0000313" key="19">
    <source>
        <dbReference type="EMBL" id="OAE26530.1"/>
    </source>
</evidence>
<dbReference type="EMBL" id="LVLJ01002166">
    <property type="protein sequence ID" value="OAE26530.1"/>
    <property type="molecule type" value="Genomic_DNA"/>
</dbReference>
<dbReference type="GO" id="GO:0042744">
    <property type="term" value="P:hydrogen peroxide catabolic process"/>
    <property type="evidence" value="ECO:0007669"/>
    <property type="project" value="TreeGrafter"/>
</dbReference>
<keyword evidence="13" id="KW-0676">Redox-active center</keyword>
<evidence type="ECO:0000313" key="18">
    <source>
        <dbReference type="EMBL" id="BBN10283.1"/>
    </source>
</evidence>
<comment type="catalytic activity">
    <reaction evidence="2">
        <text>[glutaredoxin]-dithiol + a hydroperoxide = [glutaredoxin]-disulfide + an alcohol + H2O</text>
        <dbReference type="Rhea" id="RHEA:62624"/>
        <dbReference type="Rhea" id="RHEA-COMP:10729"/>
        <dbReference type="Rhea" id="RHEA-COMP:10730"/>
        <dbReference type="ChEBI" id="CHEBI:15377"/>
        <dbReference type="ChEBI" id="CHEBI:29950"/>
        <dbReference type="ChEBI" id="CHEBI:30879"/>
        <dbReference type="ChEBI" id="CHEBI:35924"/>
        <dbReference type="ChEBI" id="CHEBI:50058"/>
        <dbReference type="EC" id="1.11.1.25"/>
    </reaction>
</comment>
<keyword evidence="11" id="KW-1015">Disulfide bond</keyword>
<protein>
    <recommendedName>
        <fullName evidence="15">peptidylprolyl isomerase</fullName>
        <ecNumber evidence="15">5.2.1.8</ecNumber>
    </recommendedName>
</protein>
<evidence type="ECO:0000256" key="9">
    <source>
        <dbReference type="ARBA" id="ARBA00023002"/>
    </source>
</evidence>
<dbReference type="InterPro" id="IPR013740">
    <property type="entry name" value="Redoxin"/>
</dbReference>
<dbReference type="PROSITE" id="PS51352">
    <property type="entry name" value="THIOREDOXIN_2"/>
    <property type="match status" value="1"/>
</dbReference>
<dbReference type="Pfam" id="PF08534">
    <property type="entry name" value="Redoxin"/>
    <property type="match status" value="1"/>
</dbReference>
<dbReference type="EC" id="5.2.1.8" evidence="15"/>
<evidence type="ECO:0000256" key="11">
    <source>
        <dbReference type="ARBA" id="ARBA00023157"/>
    </source>
</evidence>
<dbReference type="AlphaFoldDB" id="A0A176W0D8"/>
<keyword evidence="8" id="KW-0049">Antioxidant</keyword>
<comment type="similarity">
    <text evidence="4">Belongs to the FKBP-type PPIase family.</text>
</comment>
<keyword evidence="9" id="KW-0560">Oxidoreductase</keyword>
<evidence type="ECO:0000313" key="20">
    <source>
        <dbReference type="Proteomes" id="UP000077202"/>
    </source>
</evidence>
<evidence type="ECO:0000256" key="10">
    <source>
        <dbReference type="ARBA" id="ARBA00023110"/>
    </source>
</evidence>
<evidence type="ECO:0000256" key="2">
    <source>
        <dbReference type="ARBA" id="ARBA00001711"/>
    </source>
</evidence>
<dbReference type="PANTHER" id="PTHR10430">
    <property type="entry name" value="PEROXIREDOXIN"/>
    <property type="match status" value="1"/>
</dbReference>
<evidence type="ECO:0000256" key="5">
    <source>
        <dbReference type="ARBA" id="ARBA00010505"/>
    </source>
</evidence>
<dbReference type="CDD" id="cd03013">
    <property type="entry name" value="PRX5_like"/>
    <property type="match status" value="1"/>
</dbReference>
<evidence type="ECO:0000256" key="7">
    <source>
        <dbReference type="ARBA" id="ARBA00022559"/>
    </source>
</evidence>
<keyword evidence="12 15" id="KW-0413">Isomerase</keyword>
<sequence>MSMPKVMPLVVDYGSRALRRLVLQQHPVISRTGRLVGFNLLDARSSPALAASPPSACHPRPSLRQFESLADMASATKSLVAGAPVALNLCRSALECSAKQQPMLLGAGRVGKRAIELSAVRSLSSGAFMSSRALNFQKRSFSLSTSIKATIQVGEKLPEAELSYLDQENNVQTVKISELTKGKKIVLFAVPGAFTPTCSQKHVPGFVDKSDELKSKGVDTIACVSVNDVFVMKAWGEGLGVGDKVLLLSDGNGHFTKALGVELDLSDKPVGLGVRSRRYALLADDGVVKQLNLEEGGAFSISGPDEILKALSSGQVGIEKEILKSGKGPKPVPGQYVTVHCTGYGKNGDLSKKFWSTKDWGQKPFSFVIGQQQVIAGWDEGVLGMALGEVARLKCSPDYAYGAAGFPEWGIQPNSTLLFEIEVLKIV</sequence>
<dbReference type="FunFam" id="3.10.50.40:FF:000031">
    <property type="entry name" value="Peptidylprolyl isomerase"/>
    <property type="match status" value="1"/>
</dbReference>
<dbReference type="SUPFAM" id="SSF54534">
    <property type="entry name" value="FKBP-like"/>
    <property type="match status" value="1"/>
</dbReference>
<accession>A0A176W0D8</accession>
<dbReference type="GO" id="GO:0045454">
    <property type="term" value="P:cell redox homeostasis"/>
    <property type="evidence" value="ECO:0007669"/>
    <property type="project" value="TreeGrafter"/>
</dbReference>
<dbReference type="GO" id="GO:0008379">
    <property type="term" value="F:thioredoxin peroxidase activity"/>
    <property type="evidence" value="ECO:0007669"/>
    <property type="project" value="InterPro"/>
</dbReference>
<dbReference type="FunFam" id="3.40.30.10:FF:000020">
    <property type="entry name" value="Peroxiredoxin"/>
    <property type="match status" value="1"/>
</dbReference>
<dbReference type="InterPro" id="IPR037944">
    <property type="entry name" value="PRX5-like"/>
</dbReference>
<keyword evidence="10 15" id="KW-0697">Rotamase</keyword>
<proteinExistence type="inferred from homology"/>
<dbReference type="PANTHER" id="PTHR10430:SF16">
    <property type="entry name" value="PEROXIREDOXIN-5, MITOCHONDRIAL"/>
    <property type="match status" value="1"/>
</dbReference>
<evidence type="ECO:0000256" key="1">
    <source>
        <dbReference type="ARBA" id="ARBA00000971"/>
    </source>
</evidence>
<keyword evidence="7" id="KW-0575">Peroxidase</keyword>
<evidence type="ECO:0000256" key="13">
    <source>
        <dbReference type="ARBA" id="ARBA00023284"/>
    </source>
</evidence>
<reference evidence="21" key="3">
    <citation type="journal article" date="2020" name="Curr. Biol.">
        <title>Chromatin organization in early land plants reveals an ancestral association between H3K27me3, transposons, and constitutive heterochromatin.</title>
        <authorList>
            <person name="Montgomery S.A."/>
            <person name="Tanizawa Y."/>
            <person name="Galik B."/>
            <person name="Wang N."/>
            <person name="Ito T."/>
            <person name="Mochizuki T."/>
            <person name="Akimcheva S."/>
            <person name="Bowman J.L."/>
            <person name="Cognat V."/>
            <person name="Marechal-Drouard L."/>
            <person name="Ekker H."/>
            <person name="Hong S.F."/>
            <person name="Kohchi T."/>
            <person name="Lin S.S."/>
            <person name="Liu L.D."/>
            <person name="Nakamura Y."/>
            <person name="Valeeva L.R."/>
            <person name="Shakirov E.V."/>
            <person name="Shippen D.E."/>
            <person name="Wei W.L."/>
            <person name="Yagura M."/>
            <person name="Yamaoka S."/>
            <person name="Yamato K.T."/>
            <person name="Liu C."/>
            <person name="Berger F."/>
        </authorList>
    </citation>
    <scope>NUCLEOTIDE SEQUENCE [LARGE SCALE GENOMIC DNA]</scope>
    <source>
        <strain evidence="21">Tak-1</strain>
    </source>
</reference>
<comment type="catalytic activity">
    <reaction evidence="1 15">
        <text>[protein]-peptidylproline (omega=180) = [protein]-peptidylproline (omega=0)</text>
        <dbReference type="Rhea" id="RHEA:16237"/>
        <dbReference type="Rhea" id="RHEA-COMP:10747"/>
        <dbReference type="Rhea" id="RHEA-COMP:10748"/>
        <dbReference type="ChEBI" id="CHEBI:83833"/>
        <dbReference type="ChEBI" id="CHEBI:83834"/>
        <dbReference type="EC" id="5.2.1.8"/>
    </reaction>
</comment>
<evidence type="ECO:0000256" key="15">
    <source>
        <dbReference type="PROSITE-ProRule" id="PRU00277"/>
    </source>
</evidence>
<comment type="similarity">
    <text evidence="5">Belongs to the peroxiredoxin family. Prx5 subfamily.</text>
</comment>
<feature type="domain" description="PPIase FKBP-type" evidence="16">
    <location>
        <begin position="334"/>
        <end position="427"/>
    </location>
</feature>
<keyword evidence="6" id="KW-0963">Cytoplasm</keyword>
<dbReference type="Proteomes" id="UP001162541">
    <property type="component" value="Chromosome 5"/>
</dbReference>
<evidence type="ECO:0000256" key="6">
    <source>
        <dbReference type="ARBA" id="ARBA00022490"/>
    </source>
</evidence>
<comment type="subcellular location">
    <subcellularLocation>
        <location evidence="3">Cytoplasm</location>
    </subcellularLocation>
</comment>